<dbReference type="VEuPathDB" id="FungiDB:CH63R_06327"/>
<accession>A0A1B7YF66</accession>
<dbReference type="InterPro" id="IPR054550">
    <property type="entry name" value="Mala_s_1-like"/>
</dbReference>
<sequence>MDLLDLWTGVLAVILVKLSLVEGTPQPARQCAPLKKGSFTIQQYQLYPENADWDVENCILYFGFVSSGKPSSSIAKTTVRSLFNASVAVYDPYKEKMVDIIMFDGITHNPSLHIGGVQVDPLTKLVSIVVDAAAPFNTGGQDISGDNFIIKYDAAKKLVLWNKNITSVSKGQYAGFQDIGHDPRGNTYIVGSFPGTILKVDREGSAVVPWYLPAKVNHTKIGFSGLAATGNILLSNSNEDFQLYRFDMKAEKGSPVLVPRSPNTTLAMTDAIYLPPVYGNRVLLVAENTKGITVLRSKDGSWQSAEHLGTVPNDSPLAQGGTVTAAVQVGNSIYMVEEFFADPPVMGSTAGNRTAFPMVDITSQVEDLLKR</sequence>
<evidence type="ECO:0000256" key="1">
    <source>
        <dbReference type="SAM" id="SignalP"/>
    </source>
</evidence>
<dbReference type="Proteomes" id="UP000092177">
    <property type="component" value="Chromosome 4"/>
</dbReference>
<dbReference type="KEGG" id="chig:CH63R_06327"/>
<comment type="caution">
    <text evidence="2">The sequence shown here is derived from an EMBL/GenBank/DDBJ whole genome shotgun (WGS) entry which is preliminary data.</text>
</comment>
<protein>
    <submittedName>
        <fullName evidence="2">Tri14-like protein</fullName>
    </submittedName>
</protein>
<dbReference type="EMBL" id="LTAN01000004">
    <property type="protein sequence ID" value="OBR10635.1"/>
    <property type="molecule type" value="Genomic_DNA"/>
</dbReference>
<feature type="signal peptide" evidence="1">
    <location>
        <begin position="1"/>
        <end position="23"/>
    </location>
</feature>
<dbReference type="AlphaFoldDB" id="A0A1B7YF66"/>
<keyword evidence="1" id="KW-0732">Signal</keyword>
<evidence type="ECO:0000313" key="3">
    <source>
        <dbReference type="Proteomes" id="UP000092177"/>
    </source>
</evidence>
<proteinExistence type="predicted"/>
<organism evidence="2 3">
    <name type="scientific">Colletotrichum higginsianum (strain IMI 349063)</name>
    <name type="common">Crucifer anthracnose fungus</name>
    <dbReference type="NCBI Taxonomy" id="759273"/>
    <lineage>
        <taxon>Eukaryota</taxon>
        <taxon>Fungi</taxon>
        <taxon>Dikarya</taxon>
        <taxon>Ascomycota</taxon>
        <taxon>Pezizomycotina</taxon>
        <taxon>Sordariomycetes</taxon>
        <taxon>Hypocreomycetidae</taxon>
        <taxon>Glomerellales</taxon>
        <taxon>Glomerellaceae</taxon>
        <taxon>Colletotrichum</taxon>
        <taxon>Colletotrichum destructivum species complex</taxon>
    </lineage>
</organism>
<evidence type="ECO:0000313" key="2">
    <source>
        <dbReference type="EMBL" id="OBR10635.1"/>
    </source>
</evidence>
<dbReference type="SUPFAM" id="SSF101898">
    <property type="entry name" value="NHL repeat"/>
    <property type="match status" value="1"/>
</dbReference>
<dbReference type="Gene3D" id="2.130.10.10">
    <property type="entry name" value="YVTN repeat-like/Quinoprotein amine dehydrogenase"/>
    <property type="match status" value="1"/>
</dbReference>
<dbReference type="RefSeq" id="XP_018159152.1">
    <property type="nucleotide sequence ID" value="XM_018301302.1"/>
</dbReference>
<dbReference type="OrthoDB" id="4434395at2759"/>
<dbReference type="CDD" id="cd12811">
    <property type="entry name" value="MALA"/>
    <property type="match status" value="1"/>
</dbReference>
<reference evidence="3" key="1">
    <citation type="journal article" date="2017" name="BMC Genomics">
        <title>Gapless genome assembly of Colletotrichum higginsianum reveals chromosome structure and association of transposable elements with secondary metabolite gene clusters.</title>
        <authorList>
            <person name="Dallery J.-F."/>
            <person name="Lapalu N."/>
            <person name="Zampounis A."/>
            <person name="Pigne S."/>
            <person name="Luyten I."/>
            <person name="Amselem J."/>
            <person name="Wittenberg A.H.J."/>
            <person name="Zhou S."/>
            <person name="de Queiroz M.V."/>
            <person name="Robin G.P."/>
            <person name="Auger A."/>
            <person name="Hainaut M."/>
            <person name="Henrissat B."/>
            <person name="Kim K.-T."/>
            <person name="Lee Y.-H."/>
            <person name="Lespinet O."/>
            <person name="Schwartz D.C."/>
            <person name="Thon M.R."/>
            <person name="O'Connell R.J."/>
        </authorList>
    </citation>
    <scope>NUCLEOTIDE SEQUENCE [LARGE SCALE GENOMIC DNA]</scope>
    <source>
        <strain evidence="3">IMI 349063</strain>
    </source>
</reference>
<keyword evidence="3" id="KW-1185">Reference proteome</keyword>
<name>A0A1B7YF66_COLHI</name>
<dbReference type="InterPro" id="IPR015943">
    <property type="entry name" value="WD40/YVTN_repeat-like_dom_sf"/>
</dbReference>
<gene>
    <name evidence="2" type="ORF">CH63R_06327</name>
</gene>
<dbReference type="GeneID" id="28865409"/>
<feature type="chain" id="PRO_5008601600" evidence="1">
    <location>
        <begin position="24"/>
        <end position="371"/>
    </location>
</feature>